<accession>U6K1I5</accession>
<dbReference type="VEuPathDB" id="ToxoDB:EMH_0009430"/>
<reference evidence="3" key="2">
    <citation type="submission" date="2013-10" db="EMBL/GenBank/DDBJ databases">
        <authorList>
            <person name="Aslett M."/>
        </authorList>
    </citation>
    <scope>NUCLEOTIDE SEQUENCE [LARGE SCALE GENOMIC DNA]</scope>
    <source>
        <strain evidence="3">Houghton</strain>
    </source>
</reference>
<feature type="compositionally biased region" description="Acidic residues" evidence="1">
    <location>
        <begin position="232"/>
        <end position="241"/>
    </location>
</feature>
<evidence type="ECO:0000313" key="3">
    <source>
        <dbReference type="EMBL" id="CDJ31544.1"/>
    </source>
</evidence>
<feature type="region of interest" description="Disordered" evidence="1">
    <location>
        <begin position="187"/>
        <end position="252"/>
    </location>
</feature>
<sequence>MAAMPALRLLTVVGASLLLFDKIDVSGSEPPQPPDTTPTATTTYDVKLGEDGACLSEINAARKKTGFNDFVVPQADAKEKRLPEQGVKDSGEYDAWVWRPVCDVLIPKEAAGKSSDVEAGKKFMSGTYAFQIVDAANLSCNDVVEKWKNAYSNFNGRDNISFVAMYNPSEDATADCRVVTCTRTVTTAPSGLPSEAEQQEEEGEEEEGAKTEETKAGSALICMTTPPSEAQQQEEEEEEEEGAKTEETKAGSALICMTTPDVLPDNSENPPFTEEQWGQIVTALEGSASAVLPSLLGLATALLGIAAAM</sequence>
<dbReference type="Pfam" id="PF11054">
    <property type="entry name" value="Surface_antigen"/>
    <property type="match status" value="2"/>
</dbReference>
<name>U6K1I5_9EIME</name>
<proteinExistence type="predicted"/>
<dbReference type="AlphaFoldDB" id="U6K1I5"/>
<dbReference type="OrthoDB" id="351471at2759"/>
<gene>
    <name evidence="3" type="ORF">EMH_0009430</name>
</gene>
<dbReference type="InterPro" id="IPR021288">
    <property type="entry name" value="Surface_antigen"/>
</dbReference>
<feature type="compositionally biased region" description="Acidic residues" evidence="1">
    <location>
        <begin position="197"/>
        <end position="207"/>
    </location>
</feature>
<dbReference type="GeneID" id="25375930"/>
<dbReference type="Proteomes" id="UP000030744">
    <property type="component" value="Unassembled WGS sequence"/>
</dbReference>
<reference evidence="3" key="1">
    <citation type="submission" date="2013-10" db="EMBL/GenBank/DDBJ databases">
        <title>Genomic analysis of the causative agents of coccidiosis in chickens.</title>
        <authorList>
            <person name="Reid A.J."/>
            <person name="Blake D."/>
            <person name="Billington K."/>
            <person name="Browne H."/>
            <person name="Dunn M."/>
            <person name="Hung S."/>
            <person name="Kawahara F."/>
            <person name="Miranda-Saavedra D."/>
            <person name="Mourier T."/>
            <person name="Nagra H."/>
            <person name="Otto T.D."/>
            <person name="Rawlings N."/>
            <person name="Sanchez A."/>
            <person name="Sanders M."/>
            <person name="Subramaniam C."/>
            <person name="Tay Y."/>
            <person name="Dear P."/>
            <person name="Doerig C."/>
            <person name="Gruber A."/>
            <person name="Parkinson J."/>
            <person name="Shirley M."/>
            <person name="Wan K.L."/>
            <person name="Berriman M."/>
            <person name="Tomley F."/>
            <person name="Pain A."/>
        </authorList>
    </citation>
    <scope>NUCLEOTIDE SEQUENCE [LARGE SCALE GENOMIC DNA]</scope>
    <source>
        <strain evidence="3">Houghton</strain>
    </source>
</reference>
<evidence type="ECO:0000256" key="1">
    <source>
        <dbReference type="SAM" id="MobiDB-lite"/>
    </source>
</evidence>
<dbReference type="RefSeq" id="XP_013354109.1">
    <property type="nucleotide sequence ID" value="XM_013498655.1"/>
</dbReference>
<keyword evidence="4" id="KW-1185">Reference proteome</keyword>
<feature type="chain" id="PRO_5004671100" evidence="2">
    <location>
        <begin position="28"/>
        <end position="309"/>
    </location>
</feature>
<organism evidence="3 4">
    <name type="scientific">Eimeria mitis</name>
    <dbReference type="NCBI Taxonomy" id="44415"/>
    <lineage>
        <taxon>Eukaryota</taxon>
        <taxon>Sar</taxon>
        <taxon>Alveolata</taxon>
        <taxon>Apicomplexa</taxon>
        <taxon>Conoidasida</taxon>
        <taxon>Coccidia</taxon>
        <taxon>Eucoccidiorida</taxon>
        <taxon>Eimeriorina</taxon>
        <taxon>Eimeriidae</taxon>
        <taxon>Eimeria</taxon>
    </lineage>
</organism>
<evidence type="ECO:0000313" key="4">
    <source>
        <dbReference type="Proteomes" id="UP000030744"/>
    </source>
</evidence>
<protein>
    <submittedName>
        <fullName evidence="3">SAG family member</fullName>
    </submittedName>
</protein>
<feature type="signal peptide" evidence="2">
    <location>
        <begin position="1"/>
        <end position="27"/>
    </location>
</feature>
<keyword evidence="2" id="KW-0732">Signal</keyword>
<evidence type="ECO:0000256" key="2">
    <source>
        <dbReference type="SAM" id="SignalP"/>
    </source>
</evidence>
<dbReference type="EMBL" id="HG683368">
    <property type="protein sequence ID" value="CDJ31544.1"/>
    <property type="molecule type" value="Genomic_DNA"/>
</dbReference>